<evidence type="ECO:0000313" key="2">
    <source>
        <dbReference type="EMBL" id="SFS99530.1"/>
    </source>
</evidence>
<gene>
    <name evidence="2" type="ORF">SAMN04488556_3778</name>
</gene>
<feature type="transmembrane region" description="Helical" evidence="1">
    <location>
        <begin position="46"/>
        <end position="66"/>
    </location>
</feature>
<keyword evidence="1" id="KW-1133">Transmembrane helix</keyword>
<keyword evidence="1" id="KW-0812">Transmembrane</keyword>
<proteinExistence type="predicted"/>
<feature type="transmembrane region" description="Helical" evidence="1">
    <location>
        <begin position="78"/>
        <end position="98"/>
    </location>
</feature>
<dbReference type="RefSeq" id="WP_139231230.1">
    <property type="nucleotide sequence ID" value="NZ_FOZS01000004.1"/>
</dbReference>
<sequence length="189" mass="19919">MPSSTPHFALVSDELSLAVAAVLSIVIGVVPTLVSACHSSAGRWRPIAAGTVYAVGVLAVWTATRYGIEGSLPIEPGIVPIGAVFLATFLALCLNAVIPAYAYQRERLRVPLVWLFVSTTALLSAFLTVPNQSGAITYAIAPVPMTLVTEVDPLFVSVELIPVHIVGLIVAGLGERAIRASMDRFMLPV</sequence>
<feature type="transmembrane region" description="Helical" evidence="1">
    <location>
        <begin position="15"/>
        <end position="34"/>
    </location>
</feature>
<keyword evidence="1" id="KW-0472">Membrane</keyword>
<name>A0A1I6UDM5_9EURY</name>
<evidence type="ECO:0000313" key="3">
    <source>
        <dbReference type="Proteomes" id="UP000199199"/>
    </source>
</evidence>
<feature type="transmembrane region" description="Helical" evidence="1">
    <location>
        <begin position="110"/>
        <end position="129"/>
    </location>
</feature>
<protein>
    <submittedName>
        <fullName evidence="2">Uncharacterized protein</fullName>
    </submittedName>
</protein>
<dbReference type="OrthoDB" id="382596at2157"/>
<feature type="transmembrane region" description="Helical" evidence="1">
    <location>
        <begin position="154"/>
        <end position="174"/>
    </location>
</feature>
<accession>A0A1I6UDM5</accession>
<dbReference type="Proteomes" id="UP000199199">
    <property type="component" value="Unassembled WGS sequence"/>
</dbReference>
<organism evidence="2 3">
    <name type="scientific">Halostagnicola kamekurae</name>
    <dbReference type="NCBI Taxonomy" id="619731"/>
    <lineage>
        <taxon>Archaea</taxon>
        <taxon>Methanobacteriati</taxon>
        <taxon>Methanobacteriota</taxon>
        <taxon>Stenosarchaea group</taxon>
        <taxon>Halobacteria</taxon>
        <taxon>Halobacteriales</taxon>
        <taxon>Natrialbaceae</taxon>
        <taxon>Halostagnicola</taxon>
    </lineage>
</organism>
<dbReference type="AlphaFoldDB" id="A0A1I6UDM5"/>
<dbReference type="EMBL" id="FOZS01000004">
    <property type="protein sequence ID" value="SFS99530.1"/>
    <property type="molecule type" value="Genomic_DNA"/>
</dbReference>
<keyword evidence="3" id="KW-1185">Reference proteome</keyword>
<evidence type="ECO:0000256" key="1">
    <source>
        <dbReference type="SAM" id="Phobius"/>
    </source>
</evidence>
<reference evidence="3" key="1">
    <citation type="submission" date="2016-10" db="EMBL/GenBank/DDBJ databases">
        <authorList>
            <person name="Varghese N."/>
            <person name="Submissions S."/>
        </authorList>
    </citation>
    <scope>NUCLEOTIDE SEQUENCE [LARGE SCALE GENOMIC DNA]</scope>
    <source>
        <strain evidence="3">DSM 22427</strain>
    </source>
</reference>